<dbReference type="SUPFAM" id="SSF56024">
    <property type="entry name" value="Phospholipase D/nuclease"/>
    <property type="match status" value="1"/>
</dbReference>
<dbReference type="Gene3D" id="3.30.870.10">
    <property type="entry name" value="Endonuclease Chain A"/>
    <property type="match status" value="1"/>
</dbReference>
<sequence>MVDSEAFYVGSQNLYPNQLTEFGYMIDDADAAGQLRSSLLDPILRYSLPAKVGC</sequence>
<evidence type="ECO:0000313" key="1">
    <source>
        <dbReference type="EMBL" id="CAB4619597.1"/>
    </source>
</evidence>
<gene>
    <name evidence="1" type="ORF">UFOPK1835_01665</name>
</gene>
<dbReference type="AlphaFoldDB" id="A0A6J6I519"/>
<protein>
    <submittedName>
        <fullName evidence="1">Unannotated protein</fullName>
    </submittedName>
</protein>
<accession>A0A6J6I519</accession>
<reference evidence="1" key="1">
    <citation type="submission" date="2020-05" db="EMBL/GenBank/DDBJ databases">
        <authorList>
            <person name="Chiriac C."/>
            <person name="Salcher M."/>
            <person name="Ghai R."/>
            <person name="Kavagutti S V."/>
        </authorList>
    </citation>
    <scope>NUCLEOTIDE SEQUENCE</scope>
</reference>
<proteinExistence type="predicted"/>
<dbReference type="EMBL" id="CAEZUP010000089">
    <property type="protein sequence ID" value="CAB4619597.1"/>
    <property type="molecule type" value="Genomic_DNA"/>
</dbReference>
<name>A0A6J6I519_9ZZZZ</name>
<organism evidence="1">
    <name type="scientific">freshwater metagenome</name>
    <dbReference type="NCBI Taxonomy" id="449393"/>
    <lineage>
        <taxon>unclassified sequences</taxon>
        <taxon>metagenomes</taxon>
        <taxon>ecological metagenomes</taxon>
    </lineage>
</organism>